<proteinExistence type="predicted"/>
<dbReference type="PaxDb" id="121845-A0A3Q0JBR2"/>
<feature type="compositionally biased region" description="Basic and acidic residues" evidence="1">
    <location>
        <begin position="105"/>
        <end position="120"/>
    </location>
</feature>
<feature type="compositionally biased region" description="Basic and acidic residues" evidence="1">
    <location>
        <begin position="132"/>
        <end position="172"/>
    </location>
</feature>
<evidence type="ECO:0000313" key="2">
    <source>
        <dbReference type="Proteomes" id="UP000079169"/>
    </source>
</evidence>
<organism evidence="2 3">
    <name type="scientific">Diaphorina citri</name>
    <name type="common">Asian citrus psyllid</name>
    <dbReference type="NCBI Taxonomy" id="121845"/>
    <lineage>
        <taxon>Eukaryota</taxon>
        <taxon>Metazoa</taxon>
        <taxon>Ecdysozoa</taxon>
        <taxon>Arthropoda</taxon>
        <taxon>Hexapoda</taxon>
        <taxon>Insecta</taxon>
        <taxon>Pterygota</taxon>
        <taxon>Neoptera</taxon>
        <taxon>Paraneoptera</taxon>
        <taxon>Hemiptera</taxon>
        <taxon>Sternorrhyncha</taxon>
        <taxon>Psylloidea</taxon>
        <taxon>Psyllidae</taxon>
        <taxon>Diaphorininae</taxon>
        <taxon>Diaphorina</taxon>
    </lineage>
</organism>
<keyword evidence="2" id="KW-1185">Reference proteome</keyword>
<gene>
    <name evidence="3" type="primary">LOC103516071</name>
</gene>
<evidence type="ECO:0000256" key="1">
    <source>
        <dbReference type="SAM" id="MobiDB-lite"/>
    </source>
</evidence>
<feature type="region of interest" description="Disordered" evidence="1">
    <location>
        <begin position="92"/>
        <end position="172"/>
    </location>
</feature>
<name>A0A3Q0JBR2_DIACI</name>
<evidence type="ECO:0000313" key="3">
    <source>
        <dbReference type="RefSeq" id="XP_026684378.1"/>
    </source>
</evidence>
<dbReference type="AlphaFoldDB" id="A0A3Q0JBR2"/>
<dbReference type="RefSeq" id="XP_026684378.1">
    <property type="nucleotide sequence ID" value="XM_026828577.1"/>
</dbReference>
<dbReference type="Proteomes" id="UP000079169">
    <property type="component" value="Unplaced"/>
</dbReference>
<reference evidence="3" key="1">
    <citation type="submission" date="2025-08" db="UniProtKB">
        <authorList>
            <consortium name="RefSeq"/>
        </authorList>
    </citation>
    <scope>IDENTIFICATION</scope>
</reference>
<dbReference type="GeneID" id="103516071"/>
<sequence>MLCRRRHLKEVKNCKIINGESVTPQHRVLVIDVMLEILKKRKYKCTVRKIKWWKLKDPIVKCEFKNKVLENLRTNEVEDQWKRVSGTIREAGEKVLGRTSGKGPPPDKETWWWNEEVKESVKKKKEAKKKWDKSGRQEDKEEYKKANKETKRVVARAKARELNDQIQKKLRE</sequence>
<accession>A0A3Q0JBR2</accession>
<dbReference type="KEGG" id="dci:103516071"/>
<feature type="compositionally biased region" description="Basic residues" evidence="1">
    <location>
        <begin position="121"/>
        <end position="131"/>
    </location>
</feature>
<dbReference type="STRING" id="121845.A0A3Q0JBR2"/>
<protein>
    <submittedName>
        <fullName evidence="3">Uncharacterized protein LOC103516071</fullName>
    </submittedName>
</protein>